<keyword evidence="1" id="KW-0614">Plasmid</keyword>
<dbReference type="EMBL" id="MF344569">
    <property type="protein sequence ID" value="AVE21153.1"/>
    <property type="molecule type" value="Genomic_DNA"/>
</dbReference>
<sequence length="82" mass="8927">MMNPRLKPSLAPIDTVFMLLFTPAARLPLPVKAWLLPEAVYSIRKPASCGVITSVQVTKTFATSHSGAFLLPMTKTVELTRG</sequence>
<proteinExistence type="predicted"/>
<accession>A0A2L1KFZ4</accession>
<protein>
    <submittedName>
        <fullName evidence="1">Uncharacterized protein</fullName>
    </submittedName>
</protein>
<reference evidence="1" key="1">
    <citation type="submission" date="2017-06" db="EMBL/GenBank/DDBJ databases">
        <title>Complete sequence of p12939-PER from clinical Pseudomonas aeruginosa.</title>
        <authorList>
            <person name="Yuan M."/>
            <person name="Feng J."/>
            <person name="Zhan Z."/>
            <person name="Jiang X."/>
            <person name="Zhang D."/>
            <person name="Chen X."/>
            <person name="Zhao X."/>
            <person name="Che J."/>
            <person name="Lu J."/>
            <person name="Xu J."/>
            <person name="Li J."/>
            <person name="Zhou D."/>
        </authorList>
    </citation>
    <scope>NUCLEOTIDE SEQUENCE</scope>
    <source>
        <plasmid evidence="1">p12939-PER</plasmid>
    </source>
</reference>
<name>A0A2L1KFZ4_PSEAI</name>
<dbReference type="AlphaFoldDB" id="A0A2L1KFZ4"/>
<geneLocation type="plasmid" evidence="1">
    <name>p12939-PER</name>
</geneLocation>
<organism evidence="1">
    <name type="scientific">Pseudomonas aeruginosa</name>
    <dbReference type="NCBI Taxonomy" id="287"/>
    <lineage>
        <taxon>Bacteria</taxon>
        <taxon>Pseudomonadati</taxon>
        <taxon>Pseudomonadota</taxon>
        <taxon>Gammaproteobacteria</taxon>
        <taxon>Pseudomonadales</taxon>
        <taxon>Pseudomonadaceae</taxon>
        <taxon>Pseudomonas</taxon>
    </lineage>
</organism>
<evidence type="ECO:0000313" key="1">
    <source>
        <dbReference type="EMBL" id="AVE21153.1"/>
    </source>
</evidence>